<evidence type="ECO:0000256" key="12">
    <source>
        <dbReference type="PIRSR" id="PIRSR602401-1"/>
    </source>
</evidence>
<feature type="transmembrane region" description="Helical" evidence="14">
    <location>
        <begin position="579"/>
        <end position="601"/>
    </location>
</feature>
<evidence type="ECO:0000313" key="16">
    <source>
        <dbReference type="EMBL" id="ORY09563.1"/>
    </source>
</evidence>
<dbReference type="InterPro" id="IPR050121">
    <property type="entry name" value="Cytochrome_P450_monoxygenase"/>
</dbReference>
<dbReference type="PANTHER" id="PTHR24305:SF147">
    <property type="entry name" value="P450, PUTATIVE (EUROFUNG)-RELATED"/>
    <property type="match status" value="1"/>
</dbReference>
<dbReference type="GO" id="GO:0005506">
    <property type="term" value="F:iron ion binding"/>
    <property type="evidence" value="ECO:0007669"/>
    <property type="project" value="InterPro"/>
</dbReference>
<evidence type="ECO:0000256" key="6">
    <source>
        <dbReference type="ARBA" id="ARBA00022723"/>
    </source>
</evidence>
<dbReference type="STRING" id="1231657.A0A1Y1ZH37"/>
<dbReference type="AlphaFoldDB" id="A0A1Y1ZH37"/>
<proteinExistence type="inferred from homology"/>
<keyword evidence="17" id="KW-1185">Reference proteome</keyword>
<dbReference type="OrthoDB" id="3945418at2759"/>
<dbReference type="FunFam" id="1.10.630.10:FF:000069">
    <property type="entry name" value="Cytochrome P450, putative (Eurofung)"/>
    <property type="match status" value="1"/>
</dbReference>
<dbReference type="PANTHER" id="PTHR24305">
    <property type="entry name" value="CYTOCHROME P450"/>
    <property type="match status" value="1"/>
</dbReference>
<protein>
    <submittedName>
        <fullName evidence="16">Cytochrome P450</fullName>
    </submittedName>
</protein>
<dbReference type="Pfam" id="PF20684">
    <property type="entry name" value="Fung_rhodopsin"/>
    <property type="match status" value="1"/>
</dbReference>
<dbReference type="SUPFAM" id="SSF48264">
    <property type="entry name" value="Cytochrome P450"/>
    <property type="match status" value="1"/>
</dbReference>
<evidence type="ECO:0000256" key="13">
    <source>
        <dbReference type="SAM" id="MobiDB-lite"/>
    </source>
</evidence>
<feature type="region of interest" description="Disordered" evidence="13">
    <location>
        <begin position="730"/>
        <end position="751"/>
    </location>
</feature>
<dbReference type="InterPro" id="IPR001128">
    <property type="entry name" value="Cyt_P450"/>
</dbReference>
<comment type="cofactor">
    <cofactor evidence="1 12">
        <name>heme</name>
        <dbReference type="ChEBI" id="CHEBI:30413"/>
    </cofactor>
</comment>
<evidence type="ECO:0000256" key="4">
    <source>
        <dbReference type="ARBA" id="ARBA00022617"/>
    </source>
</evidence>
<comment type="subcellular location">
    <subcellularLocation>
        <location evidence="2">Membrane</location>
        <topology evidence="2">Single-pass membrane protein</topology>
    </subcellularLocation>
</comment>
<sequence length="827" mass="92292">MFGLSTNQVLVIAGGWLIYQLLKALYNISTFHPLSRIPGPKLAAATYLPEFYYDVVKFGCYTKEIKKLHEKYGPLVRINPNEIHCNDIAFSDEIYAVGGRKRDKPVHQINGSAIGQAGFGTADHDIHRLRRIPVAKFFSRGMVARLEPEIHGLVQKLCNKLLSQQGDTEAFDVTMAYSCFTSDAISGYSFGESFGFLDQKGWYPNFREPTASLLRPVFIFRFFPWTKASAGLGMVLVDYMPKDIALFVRTLQIDLPIKIRQVKANIDAGIVLDRPTIFDSLLRSDLDALDKEPQRLADEAAAVIGAGTETTSWTLAVITYHLLTKPKLLEKLTSELRTVVADPTHLPSWTELETLPYLGAVIQEGLRLSYGVSARTARVATEENLIYRGEWNKKPVQYVVPKGYAIGMSAVITHHDEGAFPDSYAFIPERWLDENNQRRKDIERSMLAFSKGSRMCLGMNLAFCELNLCLTALVLRVLPHMCLHETVDEDLAYDHDMFIPMTKDTRGVVYMAVVGLSVYGLLVGLGRLEEDLNAWQWSESLKYYIVWILMYVVALAIVKSSVCLTILRIASTKKPLRISVWILLGVTWCSFCITFIGTLLYCQPVNAIWTPQLILSGKAKCAPVETLVIIGHVATVSTILTDLALVVVPGFLLWETQMKRQAKLQAWGLLSFASVASIITMVRIPYVNKFGGGANLQFWVAHTILCSNVETGIGCIASSLPSLRHFIRRNADGSSSGPSKPSNKRSGSRDFFTVGSARQNKPREAYNNPTDIGISLSTIKGRSDENWQRLGVGSDGSSDETFDPRRIFTQHTFSVDVDRQSQAPLRE</sequence>
<keyword evidence="8" id="KW-0560">Oxidoreductase</keyword>
<dbReference type="Pfam" id="PF00067">
    <property type="entry name" value="p450"/>
    <property type="match status" value="1"/>
</dbReference>
<evidence type="ECO:0000256" key="10">
    <source>
        <dbReference type="ARBA" id="ARBA00023033"/>
    </source>
</evidence>
<dbReference type="GO" id="GO:0004497">
    <property type="term" value="F:monooxygenase activity"/>
    <property type="evidence" value="ECO:0007669"/>
    <property type="project" value="UniProtKB-KW"/>
</dbReference>
<dbReference type="Gene3D" id="1.10.630.10">
    <property type="entry name" value="Cytochrome P450"/>
    <property type="match status" value="1"/>
</dbReference>
<evidence type="ECO:0000259" key="15">
    <source>
        <dbReference type="Pfam" id="PF20684"/>
    </source>
</evidence>
<feature type="binding site" description="axial binding residue" evidence="12">
    <location>
        <position position="456"/>
    </location>
    <ligand>
        <name>heme</name>
        <dbReference type="ChEBI" id="CHEBI:30413"/>
    </ligand>
    <ligandPart>
        <name>Fe</name>
        <dbReference type="ChEBI" id="CHEBI:18248"/>
    </ligandPart>
</feature>
<keyword evidence="11 14" id="KW-0472">Membrane</keyword>
<evidence type="ECO:0000256" key="14">
    <source>
        <dbReference type="SAM" id="Phobius"/>
    </source>
</evidence>
<reference evidence="16 17" key="1">
    <citation type="submission" date="2016-07" db="EMBL/GenBank/DDBJ databases">
        <title>Pervasive Adenine N6-methylation of Active Genes in Fungi.</title>
        <authorList>
            <consortium name="DOE Joint Genome Institute"/>
            <person name="Mondo S.J."/>
            <person name="Dannebaum R.O."/>
            <person name="Kuo R.C."/>
            <person name="Labutti K."/>
            <person name="Haridas S."/>
            <person name="Kuo A."/>
            <person name="Salamov A."/>
            <person name="Ahrendt S.R."/>
            <person name="Lipzen A."/>
            <person name="Sullivan W."/>
            <person name="Andreopoulos W.B."/>
            <person name="Clum A."/>
            <person name="Lindquist E."/>
            <person name="Daum C."/>
            <person name="Ramamoorthy G.K."/>
            <person name="Gryganskyi A."/>
            <person name="Culley D."/>
            <person name="Magnuson J.K."/>
            <person name="James T.Y."/>
            <person name="O'Malley M.A."/>
            <person name="Stajich J.E."/>
            <person name="Spatafora J.W."/>
            <person name="Visel A."/>
            <person name="Grigoriev I.V."/>
        </authorList>
    </citation>
    <scope>NUCLEOTIDE SEQUENCE [LARGE SCALE GENOMIC DNA]</scope>
    <source>
        <strain evidence="16 17">CBS 115471</strain>
    </source>
</reference>
<evidence type="ECO:0000256" key="5">
    <source>
        <dbReference type="ARBA" id="ARBA00022692"/>
    </source>
</evidence>
<feature type="domain" description="Rhodopsin" evidence="15">
    <location>
        <begin position="517"/>
        <end position="729"/>
    </location>
</feature>
<dbReference type="GO" id="GO:0016705">
    <property type="term" value="F:oxidoreductase activity, acting on paired donors, with incorporation or reduction of molecular oxygen"/>
    <property type="evidence" value="ECO:0007669"/>
    <property type="project" value="InterPro"/>
</dbReference>
<keyword evidence="5 14" id="KW-0812">Transmembrane</keyword>
<evidence type="ECO:0000256" key="3">
    <source>
        <dbReference type="ARBA" id="ARBA00010617"/>
    </source>
</evidence>
<evidence type="ECO:0000313" key="17">
    <source>
        <dbReference type="Proteomes" id="UP000193144"/>
    </source>
</evidence>
<dbReference type="CDD" id="cd11062">
    <property type="entry name" value="CYP58-like"/>
    <property type="match status" value="1"/>
</dbReference>
<evidence type="ECO:0000256" key="1">
    <source>
        <dbReference type="ARBA" id="ARBA00001971"/>
    </source>
</evidence>
<dbReference type="InterPro" id="IPR049326">
    <property type="entry name" value="Rhodopsin_dom_fungi"/>
</dbReference>
<dbReference type="GO" id="GO:0020037">
    <property type="term" value="F:heme binding"/>
    <property type="evidence" value="ECO:0007669"/>
    <property type="project" value="InterPro"/>
</dbReference>
<gene>
    <name evidence="16" type="ORF">BCR34DRAFT_615687</name>
</gene>
<keyword evidence="10" id="KW-0503">Monooxygenase</keyword>
<keyword evidence="9 12" id="KW-0408">Iron</keyword>
<feature type="region of interest" description="Disordered" evidence="13">
    <location>
        <begin position="785"/>
        <end position="804"/>
    </location>
</feature>
<evidence type="ECO:0000256" key="2">
    <source>
        <dbReference type="ARBA" id="ARBA00004167"/>
    </source>
</evidence>
<dbReference type="PRINTS" id="PR00385">
    <property type="entry name" value="P450"/>
</dbReference>
<feature type="transmembrane region" description="Helical" evidence="14">
    <location>
        <begin position="545"/>
        <end position="567"/>
    </location>
</feature>
<keyword evidence="7 14" id="KW-1133">Transmembrane helix</keyword>
<comment type="caution">
    <text evidence="16">The sequence shown here is derived from an EMBL/GenBank/DDBJ whole genome shotgun (WGS) entry which is preliminary data.</text>
</comment>
<dbReference type="GO" id="GO:0016020">
    <property type="term" value="C:membrane"/>
    <property type="evidence" value="ECO:0007669"/>
    <property type="project" value="UniProtKB-SubCell"/>
</dbReference>
<dbReference type="InterPro" id="IPR036396">
    <property type="entry name" value="Cyt_P450_sf"/>
</dbReference>
<name>A0A1Y1ZH37_9PLEO</name>
<evidence type="ECO:0000256" key="11">
    <source>
        <dbReference type="ARBA" id="ARBA00023136"/>
    </source>
</evidence>
<accession>A0A1Y1ZH37</accession>
<evidence type="ECO:0000256" key="9">
    <source>
        <dbReference type="ARBA" id="ARBA00023004"/>
    </source>
</evidence>
<dbReference type="EMBL" id="MCFA01000084">
    <property type="protein sequence ID" value="ORY09563.1"/>
    <property type="molecule type" value="Genomic_DNA"/>
</dbReference>
<feature type="compositionally biased region" description="Low complexity" evidence="13">
    <location>
        <begin position="734"/>
        <end position="745"/>
    </location>
</feature>
<dbReference type="InterPro" id="IPR017972">
    <property type="entry name" value="Cyt_P450_CS"/>
</dbReference>
<keyword evidence="4 12" id="KW-0349">Heme</keyword>
<feature type="transmembrane region" description="Helical" evidence="14">
    <location>
        <begin position="629"/>
        <end position="654"/>
    </location>
</feature>
<feature type="transmembrane region" description="Helical" evidence="14">
    <location>
        <begin position="698"/>
        <end position="720"/>
    </location>
</feature>
<dbReference type="Proteomes" id="UP000193144">
    <property type="component" value="Unassembled WGS sequence"/>
</dbReference>
<evidence type="ECO:0000256" key="8">
    <source>
        <dbReference type="ARBA" id="ARBA00023002"/>
    </source>
</evidence>
<evidence type="ECO:0000256" key="7">
    <source>
        <dbReference type="ARBA" id="ARBA00022989"/>
    </source>
</evidence>
<organism evidence="16 17">
    <name type="scientific">Clohesyomyces aquaticus</name>
    <dbReference type="NCBI Taxonomy" id="1231657"/>
    <lineage>
        <taxon>Eukaryota</taxon>
        <taxon>Fungi</taxon>
        <taxon>Dikarya</taxon>
        <taxon>Ascomycota</taxon>
        <taxon>Pezizomycotina</taxon>
        <taxon>Dothideomycetes</taxon>
        <taxon>Pleosporomycetidae</taxon>
        <taxon>Pleosporales</taxon>
        <taxon>Lindgomycetaceae</taxon>
        <taxon>Clohesyomyces</taxon>
    </lineage>
</organism>
<dbReference type="InterPro" id="IPR002401">
    <property type="entry name" value="Cyt_P450_E_grp-I"/>
</dbReference>
<feature type="transmembrane region" description="Helical" evidence="14">
    <location>
        <begin position="666"/>
        <end position="686"/>
    </location>
</feature>
<keyword evidence="6 12" id="KW-0479">Metal-binding</keyword>
<feature type="transmembrane region" description="Helical" evidence="14">
    <location>
        <begin position="507"/>
        <end position="525"/>
    </location>
</feature>
<dbReference type="PRINTS" id="PR00463">
    <property type="entry name" value="EP450I"/>
</dbReference>
<comment type="similarity">
    <text evidence="3">Belongs to the cytochrome P450 family.</text>
</comment>
<dbReference type="PROSITE" id="PS00086">
    <property type="entry name" value="CYTOCHROME_P450"/>
    <property type="match status" value="1"/>
</dbReference>